<sequence length="256" mass="27807">MNRIISLLLVAVILVGFSTVARAEEDLSVEVGTSYMTKYIWRGQLQIDDPVLTSSATVKLGKLTGSAIGYMDTSNNNGNEWQYTEVDSQIDYSDNLPGLEGWGFSIGVVHYDFPNTKMKDTTEVYYGLNVNLPLNPNVKVYHDIDEVKDGIYAALGVSQSIDNIIKVGETSLGINLSASLGWGNAAYNKAYWGAGVNNEKVNDLTATASIPIRIASDLVIAPNVTFVSLLSDDARSANTRGNNDQFVYGISLVKSF</sequence>
<name>A0A0F8WEL7_9ZZZZ</name>
<comment type="caution">
    <text evidence="1">The sequence shown here is derived from an EMBL/GenBank/DDBJ whole genome shotgun (WGS) entry which is preliminary data.</text>
</comment>
<gene>
    <name evidence="1" type="ORF">LCGC14_3075810</name>
</gene>
<dbReference type="AlphaFoldDB" id="A0A0F8WEL7"/>
<accession>A0A0F8WEL7</accession>
<reference evidence="1" key="1">
    <citation type="journal article" date="2015" name="Nature">
        <title>Complex archaea that bridge the gap between prokaryotes and eukaryotes.</title>
        <authorList>
            <person name="Spang A."/>
            <person name="Saw J.H."/>
            <person name="Jorgensen S.L."/>
            <person name="Zaremba-Niedzwiedzka K."/>
            <person name="Martijn J."/>
            <person name="Lind A.E."/>
            <person name="van Eijk R."/>
            <person name="Schleper C."/>
            <person name="Guy L."/>
            <person name="Ettema T.J."/>
        </authorList>
    </citation>
    <scope>NUCLEOTIDE SEQUENCE</scope>
</reference>
<feature type="non-terminal residue" evidence="1">
    <location>
        <position position="1"/>
    </location>
</feature>
<organism evidence="1">
    <name type="scientific">marine sediment metagenome</name>
    <dbReference type="NCBI Taxonomy" id="412755"/>
    <lineage>
        <taxon>unclassified sequences</taxon>
        <taxon>metagenomes</taxon>
        <taxon>ecological metagenomes</taxon>
    </lineage>
</organism>
<evidence type="ECO:0000313" key="1">
    <source>
        <dbReference type="EMBL" id="KKK55312.1"/>
    </source>
</evidence>
<protein>
    <submittedName>
        <fullName evidence="1">Uncharacterized protein</fullName>
    </submittedName>
</protein>
<proteinExistence type="predicted"/>
<dbReference type="EMBL" id="LAZR01065556">
    <property type="protein sequence ID" value="KKK55312.1"/>
    <property type="molecule type" value="Genomic_DNA"/>
</dbReference>